<sequence length="60" mass="6774">MVLINSSSPVRRDWSSCIYHHSCSSFVCYVFLYSISVMSKSVMVLCCTAPVNNLKHICII</sequence>
<reference evidence="1" key="1">
    <citation type="submission" date="2014-11" db="EMBL/GenBank/DDBJ databases">
        <authorList>
            <person name="Amaro Gonzalez C."/>
        </authorList>
    </citation>
    <scope>NUCLEOTIDE SEQUENCE</scope>
</reference>
<organism evidence="1">
    <name type="scientific">Anguilla anguilla</name>
    <name type="common">European freshwater eel</name>
    <name type="synonym">Muraena anguilla</name>
    <dbReference type="NCBI Taxonomy" id="7936"/>
    <lineage>
        <taxon>Eukaryota</taxon>
        <taxon>Metazoa</taxon>
        <taxon>Chordata</taxon>
        <taxon>Craniata</taxon>
        <taxon>Vertebrata</taxon>
        <taxon>Euteleostomi</taxon>
        <taxon>Actinopterygii</taxon>
        <taxon>Neopterygii</taxon>
        <taxon>Teleostei</taxon>
        <taxon>Anguilliformes</taxon>
        <taxon>Anguillidae</taxon>
        <taxon>Anguilla</taxon>
    </lineage>
</organism>
<name>A0A0E9TAN8_ANGAN</name>
<dbReference type="AlphaFoldDB" id="A0A0E9TAN8"/>
<proteinExistence type="predicted"/>
<reference evidence="1" key="2">
    <citation type="journal article" date="2015" name="Fish Shellfish Immunol.">
        <title>Early steps in the European eel (Anguilla anguilla)-Vibrio vulnificus interaction in the gills: Role of the RtxA13 toxin.</title>
        <authorList>
            <person name="Callol A."/>
            <person name="Pajuelo D."/>
            <person name="Ebbesson L."/>
            <person name="Teles M."/>
            <person name="MacKenzie S."/>
            <person name="Amaro C."/>
        </authorList>
    </citation>
    <scope>NUCLEOTIDE SEQUENCE</scope>
</reference>
<accession>A0A0E9TAN8</accession>
<dbReference type="EMBL" id="GBXM01058819">
    <property type="protein sequence ID" value="JAH49758.1"/>
    <property type="molecule type" value="Transcribed_RNA"/>
</dbReference>
<evidence type="ECO:0000313" key="1">
    <source>
        <dbReference type="EMBL" id="JAH49758.1"/>
    </source>
</evidence>
<protein>
    <submittedName>
        <fullName evidence="1">Uncharacterized protein</fullName>
    </submittedName>
</protein>